<evidence type="ECO:0000313" key="2">
    <source>
        <dbReference type="Proteomes" id="UP000054359"/>
    </source>
</evidence>
<dbReference type="AlphaFoldDB" id="A0A087UV94"/>
<accession>A0A087UV94</accession>
<proteinExistence type="predicted"/>
<organism evidence="1 2">
    <name type="scientific">Stegodyphus mimosarum</name>
    <name type="common">African social velvet spider</name>
    <dbReference type="NCBI Taxonomy" id="407821"/>
    <lineage>
        <taxon>Eukaryota</taxon>
        <taxon>Metazoa</taxon>
        <taxon>Ecdysozoa</taxon>
        <taxon>Arthropoda</taxon>
        <taxon>Chelicerata</taxon>
        <taxon>Arachnida</taxon>
        <taxon>Araneae</taxon>
        <taxon>Araneomorphae</taxon>
        <taxon>Entelegynae</taxon>
        <taxon>Eresoidea</taxon>
        <taxon>Eresidae</taxon>
        <taxon>Stegodyphus</taxon>
    </lineage>
</organism>
<reference evidence="1 2" key="1">
    <citation type="submission" date="2013-11" db="EMBL/GenBank/DDBJ databases">
        <title>Genome sequencing of Stegodyphus mimosarum.</title>
        <authorList>
            <person name="Bechsgaard J."/>
        </authorList>
    </citation>
    <scope>NUCLEOTIDE SEQUENCE [LARGE SCALE GENOMIC DNA]</scope>
</reference>
<sequence>RGFSRIPFSDGSAALLYPASALSLESAEYYFLIAVCSEGFKWTLVQLRCLDVNLTGITKVTSEK</sequence>
<dbReference type="Proteomes" id="UP000054359">
    <property type="component" value="Unassembled WGS sequence"/>
</dbReference>
<evidence type="ECO:0000313" key="1">
    <source>
        <dbReference type="EMBL" id="KFM81283.1"/>
    </source>
</evidence>
<gene>
    <name evidence="1" type="ORF">X975_26366</name>
</gene>
<feature type="non-terminal residue" evidence="1">
    <location>
        <position position="1"/>
    </location>
</feature>
<keyword evidence="2" id="KW-1185">Reference proteome</keyword>
<name>A0A087UV94_STEMI</name>
<dbReference type="EMBL" id="KK121819">
    <property type="protein sequence ID" value="KFM81283.1"/>
    <property type="molecule type" value="Genomic_DNA"/>
</dbReference>
<feature type="non-terminal residue" evidence="1">
    <location>
        <position position="64"/>
    </location>
</feature>
<protein>
    <submittedName>
        <fullName evidence="1">Uncharacterized protein</fullName>
    </submittedName>
</protein>